<keyword evidence="6 9" id="KW-1133">Transmembrane helix</keyword>
<reference evidence="10" key="1">
    <citation type="journal article" date="2018" name="Mol. Phylogenet. Evol.">
        <title>Mitochondrial phylogenomics of the Hymenoptera.</title>
        <authorList>
            <person name="Tang P."/>
            <person name="Zhu J.C."/>
            <person name="Zheng B.Y."/>
            <person name="Wei S.J."/>
            <person name="Sharkey M."/>
            <person name="Chen X.X."/>
            <person name="Vogler A.P."/>
        </authorList>
    </citation>
    <scope>NUCLEOTIDE SEQUENCE</scope>
</reference>
<dbReference type="GO" id="GO:0008137">
    <property type="term" value="F:NADH dehydrogenase (ubiquinone) activity"/>
    <property type="evidence" value="ECO:0007669"/>
    <property type="project" value="UniProtKB-UniRule"/>
</dbReference>
<comment type="subcellular location">
    <subcellularLocation>
        <location evidence="1">Membrane</location>
    </subcellularLocation>
    <subcellularLocation>
        <location evidence="9">Mitochondrion membrane</location>
        <topology evidence="9">Multi-pass membrane protein</topology>
    </subcellularLocation>
</comment>
<comment type="function">
    <text evidence="9">Core subunit of the mitochondrial membrane respiratory chain NADH dehydrogenase (Complex I) which catalyzes electron transfer from NADH through the respiratory chain, using ubiquinone as an electron acceptor. Essential for the catalytic activity of complex I.</text>
</comment>
<comment type="catalytic activity">
    <reaction evidence="8 9">
        <text>a ubiquinone + NADH + 5 H(+)(in) = a ubiquinol + NAD(+) + 4 H(+)(out)</text>
        <dbReference type="Rhea" id="RHEA:29091"/>
        <dbReference type="Rhea" id="RHEA-COMP:9565"/>
        <dbReference type="Rhea" id="RHEA-COMP:9566"/>
        <dbReference type="ChEBI" id="CHEBI:15378"/>
        <dbReference type="ChEBI" id="CHEBI:16389"/>
        <dbReference type="ChEBI" id="CHEBI:17976"/>
        <dbReference type="ChEBI" id="CHEBI:57540"/>
        <dbReference type="ChEBI" id="CHEBI:57945"/>
        <dbReference type="EC" id="7.1.1.2"/>
    </reaction>
</comment>
<keyword evidence="9" id="KW-0520">NAD</keyword>
<evidence type="ECO:0000256" key="2">
    <source>
        <dbReference type="ARBA" id="ARBA00008472"/>
    </source>
</evidence>
<evidence type="ECO:0000313" key="10">
    <source>
        <dbReference type="EMBL" id="AZL93171.1"/>
    </source>
</evidence>
<dbReference type="Gene3D" id="1.20.58.1610">
    <property type="entry name" value="NADH:ubiquinone/plastoquinone oxidoreductase, chain 3"/>
    <property type="match status" value="1"/>
</dbReference>
<dbReference type="GO" id="GO:0030964">
    <property type="term" value="C:NADH dehydrogenase complex"/>
    <property type="evidence" value="ECO:0007669"/>
    <property type="project" value="TreeGrafter"/>
</dbReference>
<evidence type="ECO:0000256" key="7">
    <source>
        <dbReference type="ARBA" id="ARBA00023136"/>
    </source>
</evidence>
<proteinExistence type="inferred from homology"/>
<name>A0A3Q8U9X6_9HYME</name>
<evidence type="ECO:0000256" key="3">
    <source>
        <dbReference type="ARBA" id="ARBA00021007"/>
    </source>
</evidence>
<evidence type="ECO:0000256" key="8">
    <source>
        <dbReference type="ARBA" id="ARBA00049551"/>
    </source>
</evidence>
<feature type="transmembrane region" description="Helical" evidence="9">
    <location>
        <begin position="6"/>
        <end position="26"/>
    </location>
</feature>
<dbReference type="Pfam" id="PF00507">
    <property type="entry name" value="Oxidored_q4"/>
    <property type="match status" value="1"/>
</dbReference>
<keyword evidence="4 9" id="KW-0813">Transport</keyword>
<organism evidence="10">
    <name type="scientific">Dendrocerus sp. ZJUH_2016009</name>
    <dbReference type="NCBI Taxonomy" id="2491154"/>
    <lineage>
        <taxon>Eukaryota</taxon>
        <taxon>Metazoa</taxon>
        <taxon>Ecdysozoa</taxon>
        <taxon>Arthropoda</taxon>
        <taxon>Hexapoda</taxon>
        <taxon>Insecta</taxon>
        <taxon>Pterygota</taxon>
        <taxon>Neoptera</taxon>
        <taxon>Endopterygota</taxon>
        <taxon>Hymenoptera</taxon>
        <taxon>Apocrita</taxon>
        <taxon>Ceraphronoidea</taxon>
        <taxon>Megaspilidae</taxon>
        <taxon>Dendrocerus</taxon>
    </lineage>
</organism>
<dbReference type="InterPro" id="IPR000440">
    <property type="entry name" value="NADH_UbQ/plastoQ_OxRdtase_su3"/>
</dbReference>
<dbReference type="EMBL" id="MG923490">
    <property type="protein sequence ID" value="AZL93171.1"/>
    <property type="molecule type" value="Genomic_DNA"/>
</dbReference>
<keyword evidence="5 9" id="KW-0812">Transmembrane</keyword>
<comment type="similarity">
    <text evidence="2 9">Belongs to the complex I subunit 3 family.</text>
</comment>
<keyword evidence="9 10" id="KW-0496">Mitochondrion</keyword>
<keyword evidence="9" id="KW-0249">Electron transport</keyword>
<dbReference type="GO" id="GO:0031966">
    <property type="term" value="C:mitochondrial membrane"/>
    <property type="evidence" value="ECO:0007669"/>
    <property type="project" value="UniProtKB-SubCell"/>
</dbReference>
<dbReference type="AlphaFoldDB" id="A0A3Q8U9X6"/>
<evidence type="ECO:0000256" key="9">
    <source>
        <dbReference type="RuleBase" id="RU003640"/>
    </source>
</evidence>
<dbReference type="EC" id="7.1.1.2" evidence="9"/>
<geneLocation type="mitochondrion" evidence="10"/>
<sequence>MIIVMNLIALISIIIITLLFYLITSLKKKSQLNLLKSSAFECGFQQITPPSTSISIPFFLITLIFLIFDIEISIMFPLLDISSSFMNLNLISNSFFMFFIILIIGLLIEWKNSAIKWLKL</sequence>
<accession>A0A3Q8U9X6</accession>
<dbReference type="PANTHER" id="PTHR11058:SF9">
    <property type="entry name" value="NADH-UBIQUINONE OXIDOREDUCTASE CHAIN 3"/>
    <property type="match status" value="1"/>
</dbReference>
<keyword evidence="7 9" id="KW-0472">Membrane</keyword>
<protein>
    <recommendedName>
        <fullName evidence="3 9">NADH-ubiquinone oxidoreductase chain 3</fullName>
        <ecNumber evidence="9">7.1.1.2</ecNumber>
    </recommendedName>
</protein>
<keyword evidence="9" id="KW-0679">Respiratory chain</keyword>
<keyword evidence="9" id="KW-0830">Ubiquinone</keyword>
<evidence type="ECO:0000256" key="4">
    <source>
        <dbReference type="ARBA" id="ARBA00022448"/>
    </source>
</evidence>
<evidence type="ECO:0000256" key="5">
    <source>
        <dbReference type="ARBA" id="ARBA00022692"/>
    </source>
</evidence>
<dbReference type="PANTHER" id="PTHR11058">
    <property type="entry name" value="NADH-UBIQUINONE OXIDOREDUCTASE CHAIN 3"/>
    <property type="match status" value="1"/>
</dbReference>
<evidence type="ECO:0000256" key="1">
    <source>
        <dbReference type="ARBA" id="ARBA00004370"/>
    </source>
</evidence>
<evidence type="ECO:0000256" key="6">
    <source>
        <dbReference type="ARBA" id="ARBA00022989"/>
    </source>
</evidence>
<feature type="transmembrane region" description="Helical" evidence="9">
    <location>
        <begin position="90"/>
        <end position="110"/>
    </location>
</feature>
<feature type="transmembrane region" description="Helical" evidence="9">
    <location>
        <begin position="56"/>
        <end position="78"/>
    </location>
</feature>
<dbReference type="InterPro" id="IPR038430">
    <property type="entry name" value="NDAH_ubi_oxred_su3_sf"/>
</dbReference>
<gene>
    <name evidence="10" type="primary">nad3</name>
</gene>
<keyword evidence="9" id="KW-1278">Translocase</keyword>